<reference evidence="2 3" key="2">
    <citation type="journal article" date="2016" name="Genome Announc.">
        <title>Permanent Draft Genome Sequences for Two Variants of Frankia sp. Strain CpI1, the First Frankia Strain Isolated from Root Nodules of Comptonia peregrina.</title>
        <authorList>
            <person name="Oshone R."/>
            <person name="Hurst S.G.IV."/>
            <person name="Abebe-Akele F."/>
            <person name="Simpson S."/>
            <person name="Morris K."/>
            <person name="Thomas W.K."/>
            <person name="Tisa L.S."/>
        </authorList>
    </citation>
    <scope>NUCLEOTIDE SEQUENCE [LARGE SCALE GENOMIC DNA]</scope>
    <source>
        <strain evidence="3">CpI1-S</strain>
    </source>
</reference>
<evidence type="ECO:0000256" key="1">
    <source>
        <dbReference type="SAM" id="Phobius"/>
    </source>
</evidence>
<proteinExistence type="predicted"/>
<dbReference type="RefSeq" id="WP_044887995.1">
    <property type="nucleotide sequence ID" value="NZ_JYFN01000068.1"/>
</dbReference>
<name>A0A0D8B9Z0_9ACTN</name>
<gene>
    <name evidence="2" type="ORF">FF36_05528</name>
</gene>
<keyword evidence="1" id="KW-1133">Transmembrane helix</keyword>
<feature type="transmembrane region" description="Helical" evidence="1">
    <location>
        <begin position="44"/>
        <end position="61"/>
    </location>
</feature>
<sequence length="127" mass="14195">MTVRQRYAGAARWFRVWNRVLAAVVIPVLSGVAVNQILDNGVVSVPWAVGAFGLGTVAYLVERRTAEGSAAPAELATVLDELAAEARREWGRELDEDLLRVRWQRSERNVSDHWDVCRSPPSDRRSP</sequence>
<reference evidence="3" key="1">
    <citation type="submission" date="2015-02" db="EMBL/GenBank/DDBJ databases">
        <title>Draft Genome of Frankia sp. CpI1-S.</title>
        <authorList>
            <person name="Oshone R.T."/>
            <person name="Ngom M."/>
            <person name="Ghodhbane-Gtari F."/>
            <person name="Gtari M."/>
            <person name="Morris K."/>
            <person name="Thomas K."/>
            <person name="Sen A."/>
            <person name="Tisa L.S."/>
        </authorList>
    </citation>
    <scope>NUCLEOTIDE SEQUENCE [LARGE SCALE GENOMIC DNA]</scope>
    <source>
        <strain evidence="3">CpI1-S</strain>
    </source>
</reference>
<accession>A0A0D8B9Z0</accession>
<dbReference type="AlphaFoldDB" id="A0A0D8B9Z0"/>
<dbReference type="PATRIC" id="fig|1502723.3.peg.5953"/>
<keyword evidence="1" id="KW-0472">Membrane</keyword>
<evidence type="ECO:0000313" key="3">
    <source>
        <dbReference type="Proteomes" id="UP000032545"/>
    </source>
</evidence>
<keyword evidence="3" id="KW-1185">Reference proteome</keyword>
<dbReference type="Proteomes" id="UP000032545">
    <property type="component" value="Unassembled WGS sequence"/>
</dbReference>
<evidence type="ECO:0000313" key="2">
    <source>
        <dbReference type="EMBL" id="KJE20197.1"/>
    </source>
</evidence>
<dbReference type="EMBL" id="JYFN01000068">
    <property type="protein sequence ID" value="KJE20197.1"/>
    <property type="molecule type" value="Genomic_DNA"/>
</dbReference>
<feature type="transmembrane region" description="Helical" evidence="1">
    <location>
        <begin position="20"/>
        <end position="38"/>
    </location>
</feature>
<organism evidence="2 3">
    <name type="scientific">Frankia torreyi</name>
    <dbReference type="NCBI Taxonomy" id="1856"/>
    <lineage>
        <taxon>Bacteria</taxon>
        <taxon>Bacillati</taxon>
        <taxon>Actinomycetota</taxon>
        <taxon>Actinomycetes</taxon>
        <taxon>Frankiales</taxon>
        <taxon>Frankiaceae</taxon>
        <taxon>Frankia</taxon>
    </lineage>
</organism>
<keyword evidence="1" id="KW-0812">Transmembrane</keyword>
<comment type="caution">
    <text evidence="2">The sequence shown here is derived from an EMBL/GenBank/DDBJ whole genome shotgun (WGS) entry which is preliminary data.</text>
</comment>
<protein>
    <submittedName>
        <fullName evidence="2">Uncharacterized protein</fullName>
    </submittedName>
</protein>